<dbReference type="GO" id="GO:0016747">
    <property type="term" value="F:acyltransferase activity, transferring groups other than amino-acyl groups"/>
    <property type="evidence" value="ECO:0007669"/>
    <property type="project" value="InterPro"/>
</dbReference>
<dbReference type="AlphaFoldDB" id="A0A1F5S681"/>
<sequence>MEKMKFEVLPKMKFEAQKFFGPNPPPCYPILFVGDRWSCITHVAIAKRAFTGAVAIATIAPKGESGSGDPAIVGIYVKKEFRGKGIGTWLLQKTVEYMEKQGLVPIRVDVLNSKVLRMIKNIPSEVSNKINIVDNTMEGMLDFIMES</sequence>
<evidence type="ECO:0000259" key="1">
    <source>
        <dbReference type="PROSITE" id="PS51186"/>
    </source>
</evidence>
<dbReference type="SUPFAM" id="SSF55729">
    <property type="entry name" value="Acyl-CoA N-acyltransferases (Nat)"/>
    <property type="match status" value="1"/>
</dbReference>
<evidence type="ECO:0000313" key="2">
    <source>
        <dbReference type="EMBL" id="OGF22189.1"/>
    </source>
</evidence>
<comment type="caution">
    <text evidence="2">The sequence shown here is derived from an EMBL/GenBank/DDBJ whole genome shotgun (WGS) entry which is preliminary data.</text>
</comment>
<dbReference type="Gene3D" id="3.40.630.30">
    <property type="match status" value="1"/>
</dbReference>
<protein>
    <recommendedName>
        <fullName evidence="1">N-acetyltransferase domain-containing protein</fullName>
    </recommendedName>
</protein>
<accession>A0A1F5S681</accession>
<dbReference type="InterPro" id="IPR016181">
    <property type="entry name" value="Acyl_CoA_acyltransferase"/>
</dbReference>
<dbReference type="PROSITE" id="PS51186">
    <property type="entry name" value="GNAT"/>
    <property type="match status" value="1"/>
</dbReference>
<dbReference type="CDD" id="cd04301">
    <property type="entry name" value="NAT_SF"/>
    <property type="match status" value="1"/>
</dbReference>
<organism evidence="2 3">
    <name type="scientific">Candidatus Falkowbacteria bacterium RBG_13_39_14</name>
    <dbReference type="NCBI Taxonomy" id="1797985"/>
    <lineage>
        <taxon>Bacteria</taxon>
        <taxon>Candidatus Falkowiibacteriota</taxon>
    </lineage>
</organism>
<dbReference type="InterPro" id="IPR000182">
    <property type="entry name" value="GNAT_dom"/>
</dbReference>
<name>A0A1F5S681_9BACT</name>
<dbReference type="EMBL" id="MFFS01000037">
    <property type="protein sequence ID" value="OGF22189.1"/>
    <property type="molecule type" value="Genomic_DNA"/>
</dbReference>
<gene>
    <name evidence="2" type="ORF">A2Y83_03560</name>
</gene>
<evidence type="ECO:0000313" key="3">
    <source>
        <dbReference type="Proteomes" id="UP000178323"/>
    </source>
</evidence>
<dbReference type="Proteomes" id="UP000178323">
    <property type="component" value="Unassembled WGS sequence"/>
</dbReference>
<dbReference type="Pfam" id="PF00583">
    <property type="entry name" value="Acetyltransf_1"/>
    <property type="match status" value="1"/>
</dbReference>
<feature type="domain" description="N-acetyltransferase" evidence="1">
    <location>
        <begin position="1"/>
        <end position="142"/>
    </location>
</feature>
<reference evidence="2 3" key="1">
    <citation type="journal article" date="2016" name="Nat. Commun.">
        <title>Thousands of microbial genomes shed light on interconnected biogeochemical processes in an aquifer system.</title>
        <authorList>
            <person name="Anantharaman K."/>
            <person name="Brown C.T."/>
            <person name="Hug L.A."/>
            <person name="Sharon I."/>
            <person name="Castelle C.J."/>
            <person name="Probst A.J."/>
            <person name="Thomas B.C."/>
            <person name="Singh A."/>
            <person name="Wilkins M.J."/>
            <person name="Karaoz U."/>
            <person name="Brodie E.L."/>
            <person name="Williams K.H."/>
            <person name="Hubbard S.S."/>
            <person name="Banfield J.F."/>
        </authorList>
    </citation>
    <scope>NUCLEOTIDE SEQUENCE [LARGE SCALE GENOMIC DNA]</scope>
</reference>
<proteinExistence type="predicted"/>